<dbReference type="GO" id="GO:0016747">
    <property type="term" value="F:acyltransferase activity, transferring groups other than amino-acyl groups"/>
    <property type="evidence" value="ECO:0007669"/>
    <property type="project" value="InterPro"/>
</dbReference>
<evidence type="ECO:0000313" key="2">
    <source>
        <dbReference type="EMBL" id="KAF1815908.1"/>
    </source>
</evidence>
<organism evidence="2">
    <name type="scientific">Eremomyces bilateralis CBS 781.70</name>
    <dbReference type="NCBI Taxonomy" id="1392243"/>
    <lineage>
        <taxon>Eukaryota</taxon>
        <taxon>Fungi</taxon>
        <taxon>Dikarya</taxon>
        <taxon>Ascomycota</taxon>
        <taxon>Pezizomycotina</taxon>
        <taxon>Dothideomycetes</taxon>
        <taxon>Dothideomycetes incertae sedis</taxon>
        <taxon>Eremomycetales</taxon>
        <taxon>Eremomycetaceae</taxon>
        <taxon>Eremomyces</taxon>
    </lineage>
</organism>
<dbReference type="InterPro" id="IPR000182">
    <property type="entry name" value="GNAT_dom"/>
</dbReference>
<keyword evidence="2" id="KW-0012">Acyltransferase</keyword>
<name>A0A6G1GCU0_9PEZI</name>
<protein>
    <submittedName>
        <fullName evidence="2 4">Acyl-CoA N-acyltransferase</fullName>
    </submittedName>
</protein>
<dbReference type="Pfam" id="PF00583">
    <property type="entry name" value="Acetyltransf_1"/>
    <property type="match status" value="1"/>
</dbReference>
<reference evidence="4" key="3">
    <citation type="submission" date="2025-04" db="UniProtKB">
        <authorList>
            <consortium name="RefSeq"/>
        </authorList>
    </citation>
    <scope>IDENTIFICATION</scope>
    <source>
        <strain evidence="4">CBS 781.70</strain>
    </source>
</reference>
<keyword evidence="2" id="KW-0808">Transferase</keyword>
<dbReference type="InterPro" id="IPR052523">
    <property type="entry name" value="Trichothecene_AcTrans"/>
</dbReference>
<gene>
    <name evidence="2 4" type="ORF">P152DRAFT_471285</name>
</gene>
<dbReference type="InterPro" id="IPR016181">
    <property type="entry name" value="Acyl_CoA_acyltransferase"/>
</dbReference>
<dbReference type="CDD" id="cd04301">
    <property type="entry name" value="NAT_SF"/>
    <property type="match status" value="1"/>
</dbReference>
<dbReference type="PROSITE" id="PS51186">
    <property type="entry name" value="GNAT"/>
    <property type="match status" value="1"/>
</dbReference>
<dbReference type="PANTHER" id="PTHR42791">
    <property type="entry name" value="GNAT FAMILY ACETYLTRANSFERASE"/>
    <property type="match status" value="1"/>
</dbReference>
<evidence type="ECO:0000259" key="1">
    <source>
        <dbReference type="PROSITE" id="PS51186"/>
    </source>
</evidence>
<dbReference type="AlphaFoldDB" id="A0A6G1GCU0"/>
<dbReference type="GeneID" id="54421615"/>
<sequence>MVLELHPMVETDFDDFARISRSSFQGGIADLLTLGDLTPEVLASTRDRHLGHFRDDPHSRYVKVVDSDTKAIVAVAYWEIRQEERPMEQFLEDTGPVPIPPTAHPEAWEEFFGYLTHARRNVMGNGPIAFLHLLTTHPDYQRRGAGAIIMKWGCEQADKYRVRAFLEASQKGKGLYEKFGFKEVERKVFDLSKWGGDSVDIMTLMFRDAEPVPS</sequence>
<dbReference type="EMBL" id="ML975151">
    <property type="protein sequence ID" value="KAF1815908.1"/>
    <property type="molecule type" value="Genomic_DNA"/>
</dbReference>
<dbReference type="Proteomes" id="UP000504638">
    <property type="component" value="Unplaced"/>
</dbReference>
<proteinExistence type="predicted"/>
<dbReference type="PANTHER" id="PTHR42791:SF14">
    <property type="entry name" value="N-ACETYLTRANSFERASE DOMAIN-CONTAINING PROTEIN"/>
    <property type="match status" value="1"/>
</dbReference>
<evidence type="ECO:0000313" key="4">
    <source>
        <dbReference type="RefSeq" id="XP_033537539.1"/>
    </source>
</evidence>
<dbReference type="Gene3D" id="3.40.630.30">
    <property type="match status" value="1"/>
</dbReference>
<keyword evidence="3" id="KW-1185">Reference proteome</keyword>
<dbReference type="RefSeq" id="XP_033537539.1">
    <property type="nucleotide sequence ID" value="XM_033681045.1"/>
</dbReference>
<feature type="domain" description="N-acetyltransferase" evidence="1">
    <location>
        <begin position="3"/>
        <end position="210"/>
    </location>
</feature>
<reference evidence="4" key="2">
    <citation type="submission" date="2020-04" db="EMBL/GenBank/DDBJ databases">
        <authorList>
            <consortium name="NCBI Genome Project"/>
        </authorList>
    </citation>
    <scope>NUCLEOTIDE SEQUENCE</scope>
    <source>
        <strain evidence="4">CBS 781.70</strain>
    </source>
</reference>
<accession>A0A6G1GCU0</accession>
<reference evidence="2 4" key="1">
    <citation type="submission" date="2020-01" db="EMBL/GenBank/DDBJ databases">
        <authorList>
            <consortium name="DOE Joint Genome Institute"/>
            <person name="Haridas S."/>
            <person name="Albert R."/>
            <person name="Binder M."/>
            <person name="Bloem J."/>
            <person name="Labutti K."/>
            <person name="Salamov A."/>
            <person name="Andreopoulos B."/>
            <person name="Baker S.E."/>
            <person name="Barry K."/>
            <person name="Bills G."/>
            <person name="Bluhm B.H."/>
            <person name="Cannon C."/>
            <person name="Castanera R."/>
            <person name="Culley D.E."/>
            <person name="Daum C."/>
            <person name="Ezra D."/>
            <person name="Gonzalez J.B."/>
            <person name="Henrissat B."/>
            <person name="Kuo A."/>
            <person name="Liang C."/>
            <person name="Lipzen A."/>
            <person name="Lutzoni F."/>
            <person name="Magnuson J."/>
            <person name="Mondo S."/>
            <person name="Nolan M."/>
            <person name="Ohm R."/>
            <person name="Pangilinan J."/>
            <person name="Park H.-J."/>
            <person name="Ramirez L."/>
            <person name="Alfaro M."/>
            <person name="Sun H."/>
            <person name="Tritt A."/>
            <person name="Yoshinaga Y."/>
            <person name="Zwiers L.-H."/>
            <person name="Turgeon B.G."/>
            <person name="Goodwin S.B."/>
            <person name="Spatafora J.W."/>
            <person name="Crous P.W."/>
            <person name="Grigoriev I.V."/>
        </authorList>
    </citation>
    <scope>NUCLEOTIDE SEQUENCE</scope>
    <source>
        <strain evidence="2 4">CBS 781.70</strain>
    </source>
</reference>
<dbReference type="OrthoDB" id="2115692at2759"/>
<evidence type="ECO:0000313" key="3">
    <source>
        <dbReference type="Proteomes" id="UP000504638"/>
    </source>
</evidence>
<dbReference type="SUPFAM" id="SSF55729">
    <property type="entry name" value="Acyl-CoA N-acyltransferases (Nat)"/>
    <property type="match status" value="1"/>
</dbReference>